<proteinExistence type="predicted"/>
<feature type="domain" description="DAGKc" evidence="1">
    <location>
        <begin position="67"/>
        <end position="191"/>
    </location>
</feature>
<dbReference type="RefSeq" id="WP_138088684.1">
    <property type="nucleotide sequence ID" value="NZ_VAUV01000026.1"/>
</dbReference>
<dbReference type="InterPro" id="IPR001206">
    <property type="entry name" value="Diacylglycerol_kinase_cat_dom"/>
</dbReference>
<keyword evidence="3" id="KW-1185">Reference proteome</keyword>
<accession>A0A5R8K7S7</accession>
<dbReference type="EMBL" id="VAUV01000026">
    <property type="protein sequence ID" value="TLD68391.1"/>
    <property type="molecule type" value="Genomic_DNA"/>
</dbReference>
<reference evidence="2 3" key="1">
    <citation type="submission" date="2019-05" db="EMBL/GenBank/DDBJ databases">
        <title>Verrucobacter flavum gen. nov., sp. nov. a new member of the family Verrucomicrobiaceae.</title>
        <authorList>
            <person name="Szuroczki S."/>
            <person name="Abbaszade G."/>
            <person name="Szabo A."/>
            <person name="Felfoldi T."/>
            <person name="Schumann P."/>
            <person name="Boka K."/>
            <person name="Keki Z."/>
            <person name="Toumi M."/>
            <person name="Toth E."/>
        </authorList>
    </citation>
    <scope>NUCLEOTIDE SEQUENCE [LARGE SCALE GENOMIC DNA]</scope>
    <source>
        <strain evidence="2 3">MG-N-17</strain>
    </source>
</reference>
<protein>
    <recommendedName>
        <fullName evidence="1">DAGKc domain-containing protein</fullName>
    </recommendedName>
</protein>
<dbReference type="OrthoDB" id="142078at2"/>
<dbReference type="Proteomes" id="UP000306196">
    <property type="component" value="Unassembled WGS sequence"/>
</dbReference>
<evidence type="ECO:0000259" key="1">
    <source>
        <dbReference type="PROSITE" id="PS50146"/>
    </source>
</evidence>
<name>A0A5R8K7S7_9BACT</name>
<dbReference type="Gene3D" id="3.40.50.10330">
    <property type="entry name" value="Probable inorganic polyphosphate/atp-NAD kinase, domain 1"/>
    <property type="match status" value="1"/>
</dbReference>
<comment type="caution">
    <text evidence="2">The sequence shown here is derived from an EMBL/GenBank/DDBJ whole genome shotgun (WGS) entry which is preliminary data.</text>
</comment>
<sequence>MFNVWGYDSNFTKLPGPLCQSPDAWAVDSIIIDDHYSHIACQSGLVDLHNQRRRWLRIRIGSQIETECNMKAIVYHNPTAGDEDVSHKEMKDALHAVGWTVIRFCTDADDFRELLAREPADMLVVSGGDGTMRSAFRQLAGFSSTPILILARGTANNIALSLGIDLDWEKRLSKIEGYSPQPFHFGEVQYGQGQCRDFFFESVGVGVFADYLHLIENDPDRADEIAGSDEDKDFSKDYRAMAHLAERAGGIDLEVIIGEEHVINLDPALWMEVTNTQTMGPRVKFLAKDDPQERKDLAMVYASCSHREKIISWLEGQGQGDVRETGAMVKFGGTFFFSGQIKAFHIDDEVHEGEEGVPTTLLIRRFNKPLFVLR</sequence>
<dbReference type="InterPro" id="IPR016064">
    <property type="entry name" value="NAD/diacylglycerol_kinase_sf"/>
</dbReference>
<organism evidence="2 3">
    <name type="scientific">Phragmitibacter flavus</name>
    <dbReference type="NCBI Taxonomy" id="2576071"/>
    <lineage>
        <taxon>Bacteria</taxon>
        <taxon>Pseudomonadati</taxon>
        <taxon>Verrucomicrobiota</taxon>
        <taxon>Verrucomicrobiia</taxon>
        <taxon>Verrucomicrobiales</taxon>
        <taxon>Verrucomicrobiaceae</taxon>
        <taxon>Phragmitibacter</taxon>
    </lineage>
</organism>
<evidence type="ECO:0000313" key="3">
    <source>
        <dbReference type="Proteomes" id="UP000306196"/>
    </source>
</evidence>
<dbReference type="SUPFAM" id="SSF111331">
    <property type="entry name" value="NAD kinase/diacylglycerol kinase-like"/>
    <property type="match status" value="1"/>
</dbReference>
<evidence type="ECO:0000313" key="2">
    <source>
        <dbReference type="EMBL" id="TLD68391.1"/>
    </source>
</evidence>
<dbReference type="AlphaFoldDB" id="A0A5R8K7S7"/>
<dbReference type="PROSITE" id="PS50146">
    <property type="entry name" value="DAGK"/>
    <property type="match status" value="1"/>
</dbReference>
<dbReference type="InterPro" id="IPR017438">
    <property type="entry name" value="ATP-NAD_kinase_N"/>
</dbReference>
<dbReference type="Pfam" id="PF00781">
    <property type="entry name" value="DAGK_cat"/>
    <property type="match status" value="1"/>
</dbReference>
<gene>
    <name evidence="2" type="ORF">FEM03_23095</name>
</gene>
<dbReference type="GO" id="GO:0016301">
    <property type="term" value="F:kinase activity"/>
    <property type="evidence" value="ECO:0007669"/>
    <property type="project" value="InterPro"/>
</dbReference>